<evidence type="ECO:0000313" key="2">
    <source>
        <dbReference type="EMBL" id="OAA33295.1"/>
    </source>
</evidence>
<dbReference type="AlphaFoldDB" id="A0A166RQF5"/>
<gene>
    <name evidence="2" type="ORF">AAL_00760</name>
</gene>
<reference evidence="2 3" key="1">
    <citation type="journal article" date="2016" name="Genome Biol. Evol.">
        <title>Divergent and convergent evolution of fungal pathogenicity.</title>
        <authorList>
            <person name="Shang Y."/>
            <person name="Xiao G."/>
            <person name="Zheng P."/>
            <person name="Cen K."/>
            <person name="Zhan S."/>
            <person name="Wang C."/>
        </authorList>
    </citation>
    <scope>NUCLEOTIDE SEQUENCE [LARGE SCALE GENOMIC DNA]</scope>
    <source>
        <strain evidence="2 3">RCEF 2490</strain>
    </source>
</reference>
<dbReference type="STRING" id="1081109.A0A166RQF5"/>
<evidence type="ECO:0000313" key="3">
    <source>
        <dbReference type="Proteomes" id="UP000078544"/>
    </source>
</evidence>
<dbReference type="EMBL" id="AZGY01000001">
    <property type="protein sequence ID" value="OAA33295.1"/>
    <property type="molecule type" value="Genomic_DNA"/>
</dbReference>
<dbReference type="InterPro" id="IPR005545">
    <property type="entry name" value="YCII"/>
</dbReference>
<dbReference type="Proteomes" id="UP000078544">
    <property type="component" value="Unassembled WGS sequence"/>
</dbReference>
<dbReference type="InterPro" id="IPR011008">
    <property type="entry name" value="Dimeric_a/b-barrel"/>
</dbReference>
<name>A0A166RQF5_9HYPO</name>
<organism evidence="2 3">
    <name type="scientific">Moelleriella libera RCEF 2490</name>
    <dbReference type="NCBI Taxonomy" id="1081109"/>
    <lineage>
        <taxon>Eukaryota</taxon>
        <taxon>Fungi</taxon>
        <taxon>Dikarya</taxon>
        <taxon>Ascomycota</taxon>
        <taxon>Pezizomycotina</taxon>
        <taxon>Sordariomycetes</taxon>
        <taxon>Hypocreomycetidae</taxon>
        <taxon>Hypocreales</taxon>
        <taxon>Clavicipitaceae</taxon>
        <taxon>Moelleriella</taxon>
    </lineage>
</organism>
<sequence length="112" mass="12708">MSSVPRIREFLVIVPDRPGTKDKRLEVRPTHFKNLAPLIESGEWKMGGALLNSVPEADDPTTFDFLGSTLVCRAESKEQIVEQLKKDIYVSSGVWDLDKVQIYPFICAFRKP</sequence>
<dbReference type="PANTHER" id="PTHR33606:SF3">
    <property type="entry name" value="PROTEIN YCII"/>
    <property type="match status" value="1"/>
</dbReference>
<dbReference type="Pfam" id="PF03795">
    <property type="entry name" value="YCII"/>
    <property type="match status" value="1"/>
</dbReference>
<accession>A0A166RQF5</accession>
<protein>
    <submittedName>
        <fullName evidence="2">Dimeric alpha-beta barrel</fullName>
    </submittedName>
</protein>
<dbReference type="InterPro" id="IPR051807">
    <property type="entry name" value="Sec-metab_biosynth-assoc"/>
</dbReference>
<comment type="caution">
    <text evidence="2">The sequence shown here is derived from an EMBL/GenBank/DDBJ whole genome shotgun (WGS) entry which is preliminary data.</text>
</comment>
<dbReference type="SUPFAM" id="SSF54909">
    <property type="entry name" value="Dimeric alpha+beta barrel"/>
    <property type="match status" value="1"/>
</dbReference>
<dbReference type="PANTHER" id="PTHR33606">
    <property type="entry name" value="PROTEIN YCII"/>
    <property type="match status" value="1"/>
</dbReference>
<proteinExistence type="predicted"/>
<dbReference type="Gene3D" id="3.30.70.1060">
    <property type="entry name" value="Dimeric alpha+beta barrel"/>
    <property type="match status" value="1"/>
</dbReference>
<evidence type="ECO:0000259" key="1">
    <source>
        <dbReference type="Pfam" id="PF03795"/>
    </source>
</evidence>
<feature type="domain" description="YCII-related" evidence="1">
    <location>
        <begin position="10"/>
        <end position="96"/>
    </location>
</feature>
<keyword evidence="3" id="KW-1185">Reference proteome</keyword>
<dbReference type="OrthoDB" id="5519740at2759"/>